<gene>
    <name evidence="1" type="ORF">NZH93_32085</name>
</gene>
<reference evidence="1" key="1">
    <citation type="submission" date="2022-08" db="EMBL/GenBank/DDBJ databases">
        <authorList>
            <person name="Tistechok S."/>
            <person name="Samborskyy M."/>
            <person name="Roman I."/>
        </authorList>
    </citation>
    <scope>NUCLEOTIDE SEQUENCE</scope>
    <source>
        <strain evidence="1">DSM 103496</strain>
    </source>
</reference>
<organism evidence="1 2">
    <name type="scientific">Umezawaea endophytica</name>
    <dbReference type="NCBI Taxonomy" id="1654476"/>
    <lineage>
        <taxon>Bacteria</taxon>
        <taxon>Bacillati</taxon>
        <taxon>Actinomycetota</taxon>
        <taxon>Actinomycetes</taxon>
        <taxon>Pseudonocardiales</taxon>
        <taxon>Pseudonocardiaceae</taxon>
        <taxon>Umezawaea</taxon>
    </lineage>
</organism>
<evidence type="ECO:0000313" key="1">
    <source>
        <dbReference type="EMBL" id="MCS7481519.1"/>
    </source>
</evidence>
<dbReference type="PANTHER" id="PTHR33361">
    <property type="entry name" value="GLR0591 PROTEIN"/>
    <property type="match status" value="1"/>
</dbReference>
<dbReference type="AlphaFoldDB" id="A0A9X2VRW7"/>
<sequence length="548" mass="60472">MNDHPALPGLVDGVLAWHFDRFPGQAAILGSLAHDRTFGDFSAAGFTAHEREAGEWLARFEAVPDDGLSLDEAVDRDLLVSVLRGLRAKASWPAWRRDPSTYLSSVLFPLFTAFLHRPRPEPELVDTVLARLAEVPSVFAACRANLDPELASPLIVRRAIGQARSGRSFLTRSLPAQVADPDLRARLAAAAEPAAVAFDELAAFLDGFAERAHGDWRMGEELYSTLLVEQELLGYDAAELHTRGIAAYDALEAEMNELTAPHHWHDVVLALQQDHPPTVEDMRAEYEAETRRARAFLAEHELVTFAEGEECLVVPSPEFQRPIAAVASYLSPPPLTGGRTGHFFVPYPPDDFTPEQVVQRLRTNTRSQLPTIAVHETYPGHHWHLSWLAAQDRPVRKVLRTPYFSEGWALYAESLLREHGYFTEPAHELAHLEARLFRAARMIVDTALHCGDKTPEEAEEFMTTKASLTPGTAKGEVSRYCAMPTQAPSYLTGALEIENIRADYLAAGRGTLREFHDTIAGSGALPLGLARRVALGGTDEHENGEVNA</sequence>
<dbReference type="EMBL" id="JANYMP010000018">
    <property type="protein sequence ID" value="MCS7481519.1"/>
    <property type="molecule type" value="Genomic_DNA"/>
</dbReference>
<proteinExistence type="predicted"/>
<keyword evidence="2" id="KW-1185">Reference proteome</keyword>
<dbReference type="Proteomes" id="UP001141259">
    <property type="component" value="Unassembled WGS sequence"/>
</dbReference>
<comment type="caution">
    <text evidence="1">The sequence shown here is derived from an EMBL/GenBank/DDBJ whole genome shotgun (WGS) entry which is preliminary data.</text>
</comment>
<dbReference type="InterPro" id="IPR010281">
    <property type="entry name" value="DUF885"/>
</dbReference>
<protein>
    <submittedName>
        <fullName evidence="1">DUF885 domain-containing protein</fullName>
    </submittedName>
</protein>
<evidence type="ECO:0000313" key="2">
    <source>
        <dbReference type="Proteomes" id="UP001141259"/>
    </source>
</evidence>
<accession>A0A9X2VRW7</accession>
<dbReference type="PANTHER" id="PTHR33361:SF15">
    <property type="entry name" value="DUF885 FAMILY LIPOPROTEIN"/>
    <property type="match status" value="1"/>
</dbReference>
<dbReference type="Pfam" id="PF05960">
    <property type="entry name" value="DUF885"/>
    <property type="match status" value="1"/>
</dbReference>
<name>A0A9X2VRW7_9PSEU</name>
<dbReference type="RefSeq" id="WP_259627005.1">
    <property type="nucleotide sequence ID" value="NZ_JANYMP010000018.1"/>
</dbReference>